<dbReference type="Proteomes" id="UP001231189">
    <property type="component" value="Unassembled WGS sequence"/>
</dbReference>
<feature type="signal peptide" evidence="2">
    <location>
        <begin position="1"/>
        <end position="19"/>
    </location>
</feature>
<reference evidence="4" key="1">
    <citation type="submission" date="2023-07" db="EMBL/GenBank/DDBJ databases">
        <title>A chromosome-level genome assembly of Lolium multiflorum.</title>
        <authorList>
            <person name="Chen Y."/>
            <person name="Copetti D."/>
            <person name="Kolliker R."/>
            <person name="Studer B."/>
        </authorList>
    </citation>
    <scope>NUCLEOTIDE SEQUENCE</scope>
    <source>
        <strain evidence="4">02402/16</strain>
        <tissue evidence="4">Leaf</tissue>
    </source>
</reference>
<dbReference type="InterPro" id="IPR018202">
    <property type="entry name" value="Ser_caboxypep_ser_AS"/>
</dbReference>
<proteinExistence type="inferred from homology"/>
<dbReference type="InterPro" id="IPR001563">
    <property type="entry name" value="Peptidase_S10"/>
</dbReference>
<evidence type="ECO:0000313" key="5">
    <source>
        <dbReference type="Proteomes" id="UP001231189"/>
    </source>
</evidence>
<dbReference type="PANTHER" id="PTHR11802:SF451">
    <property type="entry name" value="CARBOXYPEPTIDASE"/>
    <property type="match status" value="1"/>
</dbReference>
<feature type="region of interest" description="Disordered" evidence="3">
    <location>
        <begin position="236"/>
        <end position="255"/>
    </location>
</feature>
<comment type="similarity">
    <text evidence="1 2">Belongs to the peptidase S10 family.</text>
</comment>
<evidence type="ECO:0000256" key="1">
    <source>
        <dbReference type="ARBA" id="ARBA00009431"/>
    </source>
</evidence>
<comment type="caution">
    <text evidence="4">The sequence shown here is derived from an EMBL/GenBank/DDBJ whole genome shotgun (WGS) entry which is preliminary data.</text>
</comment>
<feature type="chain" id="PRO_5041776114" description="Carboxypeptidase" evidence="2">
    <location>
        <begin position="20"/>
        <end position="255"/>
    </location>
</feature>
<keyword evidence="5" id="KW-1185">Reference proteome</keyword>
<evidence type="ECO:0000256" key="2">
    <source>
        <dbReference type="RuleBase" id="RU361156"/>
    </source>
</evidence>
<keyword evidence="2" id="KW-0121">Carboxypeptidase</keyword>
<dbReference type="InterPro" id="IPR029058">
    <property type="entry name" value="AB_hydrolase_fold"/>
</dbReference>
<dbReference type="GO" id="GO:0005773">
    <property type="term" value="C:vacuole"/>
    <property type="evidence" value="ECO:0007669"/>
    <property type="project" value="TreeGrafter"/>
</dbReference>
<keyword evidence="2" id="KW-0645">Protease</keyword>
<evidence type="ECO:0000313" key="4">
    <source>
        <dbReference type="EMBL" id="KAK1631486.1"/>
    </source>
</evidence>
<dbReference type="PROSITE" id="PS00131">
    <property type="entry name" value="CARBOXYPEPT_SER_SER"/>
    <property type="match status" value="1"/>
</dbReference>
<evidence type="ECO:0000256" key="3">
    <source>
        <dbReference type="SAM" id="MobiDB-lite"/>
    </source>
</evidence>
<accession>A0AAD8W3S6</accession>
<dbReference type="FunFam" id="3.40.50.1820:FF:000211">
    <property type="entry name" value="Carboxypeptidase"/>
    <property type="match status" value="1"/>
</dbReference>
<dbReference type="EC" id="3.4.16.-" evidence="2"/>
<dbReference type="SUPFAM" id="SSF53474">
    <property type="entry name" value="alpha/beta-Hydrolases"/>
    <property type="match status" value="1"/>
</dbReference>
<dbReference type="GO" id="GO:0004185">
    <property type="term" value="F:serine-type carboxypeptidase activity"/>
    <property type="evidence" value="ECO:0007669"/>
    <property type="project" value="UniProtKB-UniRule"/>
</dbReference>
<dbReference type="PANTHER" id="PTHR11802">
    <property type="entry name" value="SERINE PROTEASE FAMILY S10 SERINE CARBOXYPEPTIDASE"/>
    <property type="match status" value="1"/>
</dbReference>
<dbReference type="GO" id="GO:0006508">
    <property type="term" value="P:proteolysis"/>
    <property type="evidence" value="ECO:0007669"/>
    <property type="project" value="UniProtKB-KW"/>
</dbReference>
<dbReference type="AlphaFoldDB" id="A0AAD8W3S6"/>
<dbReference type="Pfam" id="PF00450">
    <property type="entry name" value="Peptidase_S10"/>
    <property type="match status" value="1"/>
</dbReference>
<dbReference type="EMBL" id="JAUUTY010000005">
    <property type="protein sequence ID" value="KAK1631486.1"/>
    <property type="molecule type" value="Genomic_DNA"/>
</dbReference>
<gene>
    <name evidence="4" type="ORF">QYE76_005801</name>
</gene>
<keyword evidence="2" id="KW-0378">Hydrolase</keyword>
<protein>
    <recommendedName>
        <fullName evidence="2">Carboxypeptidase</fullName>
        <ecNumber evidence="2">3.4.16.-</ecNumber>
    </recommendedName>
</protein>
<dbReference type="PRINTS" id="PR00724">
    <property type="entry name" value="CRBOXYPTASEC"/>
</dbReference>
<name>A0AAD8W3S6_LOLMU</name>
<sequence>MRKTTFGLLLLICVAALHADASQEAQLREFIRSRRSSSDAYRVDEPGLRVIGTARSLGAEYSVSDQARLKAGDEIPALPGQPVVGFSQYGGYVTVDEKNGRALFYYFVQAASDPAAKPLLLWLNGGPGCSSIGYGAMMELGPFRVNSDNKTLSTNKHAWNNVANVIFLESPAGVGFSYSNTTSDYDDSGDQRTADDAFLFLVNWLERFPEYKGRAFYISGESYGGHYVPQLADHLDSQHEQPHKNFLKPTGYPGR</sequence>
<keyword evidence="2" id="KW-0732">Signal</keyword>
<organism evidence="4 5">
    <name type="scientific">Lolium multiflorum</name>
    <name type="common">Italian ryegrass</name>
    <name type="synonym">Lolium perenne subsp. multiflorum</name>
    <dbReference type="NCBI Taxonomy" id="4521"/>
    <lineage>
        <taxon>Eukaryota</taxon>
        <taxon>Viridiplantae</taxon>
        <taxon>Streptophyta</taxon>
        <taxon>Embryophyta</taxon>
        <taxon>Tracheophyta</taxon>
        <taxon>Spermatophyta</taxon>
        <taxon>Magnoliopsida</taxon>
        <taxon>Liliopsida</taxon>
        <taxon>Poales</taxon>
        <taxon>Poaceae</taxon>
        <taxon>BOP clade</taxon>
        <taxon>Pooideae</taxon>
        <taxon>Poodae</taxon>
        <taxon>Poeae</taxon>
        <taxon>Poeae Chloroplast Group 2 (Poeae type)</taxon>
        <taxon>Loliodinae</taxon>
        <taxon>Loliinae</taxon>
        <taxon>Lolium</taxon>
    </lineage>
</organism>
<dbReference type="Gene3D" id="3.40.50.1820">
    <property type="entry name" value="alpha/beta hydrolase"/>
    <property type="match status" value="1"/>
</dbReference>